<dbReference type="AlphaFoldDB" id="A0A0F9BXH3"/>
<gene>
    <name evidence="1" type="ORF">LCGC14_2393450</name>
</gene>
<reference evidence="1" key="1">
    <citation type="journal article" date="2015" name="Nature">
        <title>Complex archaea that bridge the gap between prokaryotes and eukaryotes.</title>
        <authorList>
            <person name="Spang A."/>
            <person name="Saw J.H."/>
            <person name="Jorgensen S.L."/>
            <person name="Zaremba-Niedzwiedzka K."/>
            <person name="Martijn J."/>
            <person name="Lind A.E."/>
            <person name="van Eijk R."/>
            <person name="Schleper C."/>
            <person name="Guy L."/>
            <person name="Ettema T.J."/>
        </authorList>
    </citation>
    <scope>NUCLEOTIDE SEQUENCE</scope>
</reference>
<organism evidence="1">
    <name type="scientific">marine sediment metagenome</name>
    <dbReference type="NCBI Taxonomy" id="412755"/>
    <lineage>
        <taxon>unclassified sequences</taxon>
        <taxon>metagenomes</taxon>
        <taxon>ecological metagenomes</taxon>
    </lineage>
</organism>
<evidence type="ECO:0000313" key="1">
    <source>
        <dbReference type="EMBL" id="KKL26625.1"/>
    </source>
</evidence>
<dbReference type="EMBL" id="LAZR01035770">
    <property type="protein sequence ID" value="KKL26625.1"/>
    <property type="molecule type" value="Genomic_DNA"/>
</dbReference>
<name>A0A0F9BXH3_9ZZZZ</name>
<comment type="caution">
    <text evidence="1">The sequence shown here is derived from an EMBL/GenBank/DDBJ whole genome shotgun (WGS) entry which is preliminary data.</text>
</comment>
<accession>A0A0F9BXH3</accession>
<proteinExistence type="predicted"/>
<protein>
    <submittedName>
        <fullName evidence="1">Uncharacterized protein</fullName>
    </submittedName>
</protein>
<sequence length="48" mass="5770">MKKIKVFINEGNERKLVDVELLESRKYTVRVRLPDGNIITRKKKRDLE</sequence>